<dbReference type="Pfam" id="PF00370">
    <property type="entry name" value="FGGY_N"/>
    <property type="match status" value="1"/>
</dbReference>
<organism evidence="10 11">
    <name type="scientific">Candidatus Weimeria bifida</name>
    <dbReference type="NCBI Taxonomy" id="2599074"/>
    <lineage>
        <taxon>Bacteria</taxon>
        <taxon>Bacillati</taxon>
        <taxon>Bacillota</taxon>
        <taxon>Clostridia</taxon>
        <taxon>Lachnospirales</taxon>
        <taxon>Lachnospiraceae</taxon>
        <taxon>Candidatus Weimeria</taxon>
    </lineage>
</organism>
<dbReference type="InterPro" id="IPR043129">
    <property type="entry name" value="ATPase_NBD"/>
</dbReference>
<gene>
    <name evidence="10" type="primary">rhaB</name>
    <name evidence="10" type="ORF">FRC54_02315</name>
</gene>
<accession>A0A6N7IWY1</accession>
<dbReference type="GO" id="GO:0008993">
    <property type="term" value="F:rhamnulokinase activity"/>
    <property type="evidence" value="ECO:0007669"/>
    <property type="project" value="UniProtKB-UniRule"/>
</dbReference>
<keyword evidence="2 10" id="KW-0808">Transferase</keyword>
<dbReference type="Pfam" id="PF02782">
    <property type="entry name" value="FGGY_C"/>
    <property type="match status" value="1"/>
</dbReference>
<feature type="domain" description="Carbohydrate kinase FGGY N-terminal" evidence="8">
    <location>
        <begin position="5"/>
        <end position="245"/>
    </location>
</feature>
<evidence type="ECO:0000256" key="6">
    <source>
        <dbReference type="ARBA" id="ARBA00023308"/>
    </source>
</evidence>
<keyword evidence="3" id="KW-0547">Nucleotide-binding</keyword>
<reference evidence="10" key="1">
    <citation type="journal article" date="2020" name="Appl. Environ. Microbiol.">
        <title>Medium-Chain Fatty Acid Synthesis by 'Candidatus Weimeria bifida' gen. nov., sp. nov., and 'Candidatus Pseudoramibacter fermentans' sp. nov.</title>
        <authorList>
            <person name="Scarborough M.J."/>
            <person name="Myers K.S."/>
            <person name="Donohue T.J."/>
            <person name="Noguera D.R."/>
        </authorList>
    </citation>
    <scope>NUCLEOTIDE SEQUENCE</scope>
    <source>
        <strain evidence="10">LCO1.1</strain>
    </source>
</reference>
<comment type="similarity">
    <text evidence="1">Belongs to the FGGY kinase family.</text>
</comment>
<dbReference type="SUPFAM" id="SSF53067">
    <property type="entry name" value="Actin-like ATPase domain"/>
    <property type="match status" value="2"/>
</dbReference>
<dbReference type="Gene3D" id="3.30.420.40">
    <property type="match status" value="2"/>
</dbReference>
<dbReference type="GO" id="GO:0005524">
    <property type="term" value="F:ATP binding"/>
    <property type="evidence" value="ECO:0007669"/>
    <property type="project" value="UniProtKB-KW"/>
</dbReference>
<dbReference type="InterPro" id="IPR018484">
    <property type="entry name" value="FGGY_N"/>
</dbReference>
<comment type="caution">
    <text evidence="10">The sequence shown here is derived from an EMBL/GenBank/DDBJ whole genome shotgun (WGS) entry which is preliminary data.</text>
</comment>
<dbReference type="NCBIfam" id="TIGR02627">
    <property type="entry name" value="rhamnulo_kin"/>
    <property type="match status" value="1"/>
</dbReference>
<evidence type="ECO:0000313" key="10">
    <source>
        <dbReference type="EMBL" id="MQN00815.1"/>
    </source>
</evidence>
<evidence type="ECO:0000256" key="4">
    <source>
        <dbReference type="ARBA" id="ARBA00022777"/>
    </source>
</evidence>
<evidence type="ECO:0000256" key="3">
    <source>
        <dbReference type="ARBA" id="ARBA00022741"/>
    </source>
</evidence>
<evidence type="ECO:0000256" key="5">
    <source>
        <dbReference type="ARBA" id="ARBA00022840"/>
    </source>
</evidence>
<dbReference type="GO" id="GO:0019301">
    <property type="term" value="P:rhamnose catabolic process"/>
    <property type="evidence" value="ECO:0007669"/>
    <property type="project" value="UniProtKB-UniRule"/>
</dbReference>
<sequence length="463" mass="51583">MSSEYLAVDIGASSGRHIVGTVDNKKINMTETYRFENGLIEKNGHKCWDIENLKNSVIAGIKETLKRGFYPETLGIDTWAVDFVLLDKNDEIIGDAVAYRDSRTNGICEELEKLKVISFRELYSKTGIQYQKFNTIYQLFALKKEHPDYFEKAETFLMIPDYLNFVLTGVKANEYTNATTTALVNAKTGDWDFEIIDRLGLPGHIFQEIQMPGTPLGRLRPEIASETGADIEVILPATHDTGSAFLSVPAKNDTSVFLSSGTWSLMGVENREAIASDASRAANFTNEGGYEHRFRYLKNIMGLWMNQNVRRELDPKPAFPDLIASAQKFSDIKTTVDVDDERFLAPVSMIDEIKKACAEKNEPIPDETGAVMQVIYNSLADDYAKTVKQLEKLTGKKFTCIIVVGGGSQDKYLNKLTSEASGLPVYCGPVEGTALGNLIVQFIHAGEFEDLKEARKAVSIMKQ</sequence>
<name>A0A6N7IWY1_9FIRM</name>
<dbReference type="AlphaFoldDB" id="A0A6N7IWY1"/>
<dbReference type="PIRSF" id="PIRSF000538">
    <property type="entry name" value="GlpK"/>
    <property type="match status" value="1"/>
</dbReference>
<evidence type="ECO:0000259" key="9">
    <source>
        <dbReference type="Pfam" id="PF02782"/>
    </source>
</evidence>
<keyword evidence="6" id="KW-0684">Rhamnose metabolism</keyword>
<evidence type="ECO:0000259" key="8">
    <source>
        <dbReference type="Pfam" id="PF00370"/>
    </source>
</evidence>
<dbReference type="PANTHER" id="PTHR43095">
    <property type="entry name" value="SUGAR KINASE"/>
    <property type="match status" value="1"/>
</dbReference>
<keyword evidence="5" id="KW-0067">ATP-binding</keyword>
<keyword evidence="4" id="KW-0418">Kinase</keyword>
<dbReference type="InterPro" id="IPR050406">
    <property type="entry name" value="FGGY_Carb_Kinase"/>
</dbReference>
<dbReference type="InterPro" id="IPR000577">
    <property type="entry name" value="Carb_kinase_FGGY"/>
</dbReference>
<dbReference type="Proteomes" id="UP000460257">
    <property type="component" value="Unassembled WGS sequence"/>
</dbReference>
<dbReference type="CDD" id="cd07771">
    <property type="entry name" value="ASKHA_NBD_FGGY_RhaB-like"/>
    <property type="match status" value="1"/>
</dbReference>
<evidence type="ECO:0000313" key="11">
    <source>
        <dbReference type="Proteomes" id="UP000460257"/>
    </source>
</evidence>
<proteinExistence type="inferred from homology"/>
<keyword evidence="11" id="KW-1185">Reference proteome</keyword>
<evidence type="ECO:0000256" key="7">
    <source>
        <dbReference type="NCBIfam" id="TIGR02627"/>
    </source>
</evidence>
<feature type="domain" description="Carbohydrate kinase FGGY C-terminal" evidence="9">
    <location>
        <begin position="258"/>
        <end position="443"/>
    </location>
</feature>
<dbReference type="EC" id="2.7.1.5" evidence="7"/>
<evidence type="ECO:0000256" key="1">
    <source>
        <dbReference type="ARBA" id="ARBA00009156"/>
    </source>
</evidence>
<dbReference type="InterPro" id="IPR018485">
    <property type="entry name" value="FGGY_C"/>
</dbReference>
<dbReference type="InterPro" id="IPR013449">
    <property type="entry name" value="Rhamnulokinase"/>
</dbReference>
<evidence type="ECO:0000256" key="2">
    <source>
        <dbReference type="ARBA" id="ARBA00022679"/>
    </source>
</evidence>
<dbReference type="EMBL" id="VOGC01000002">
    <property type="protein sequence ID" value="MQN00815.1"/>
    <property type="molecule type" value="Genomic_DNA"/>
</dbReference>
<protein>
    <recommendedName>
        <fullName evidence="7">Rhamnulokinase</fullName>
        <ecNumber evidence="7">2.7.1.5</ecNumber>
    </recommendedName>
</protein>